<dbReference type="PROSITE" id="PS50865">
    <property type="entry name" value="ZF_MYND_2"/>
    <property type="match status" value="1"/>
</dbReference>
<reference evidence="6 7" key="1">
    <citation type="submission" date="2013-03" db="EMBL/GenBank/DDBJ databases">
        <title>The Genome Sequence of Cladophialophora psammophila CBS 110553.</title>
        <authorList>
            <consortium name="The Broad Institute Genomics Platform"/>
            <person name="Cuomo C."/>
            <person name="de Hoog S."/>
            <person name="Gorbushina A."/>
            <person name="Walker B."/>
            <person name="Young S.K."/>
            <person name="Zeng Q."/>
            <person name="Gargeya S."/>
            <person name="Fitzgerald M."/>
            <person name="Haas B."/>
            <person name="Abouelleil A."/>
            <person name="Allen A.W."/>
            <person name="Alvarado L."/>
            <person name="Arachchi H.M."/>
            <person name="Berlin A.M."/>
            <person name="Chapman S.B."/>
            <person name="Gainer-Dewar J."/>
            <person name="Goldberg J."/>
            <person name="Griggs A."/>
            <person name="Gujja S."/>
            <person name="Hansen M."/>
            <person name="Howarth C."/>
            <person name="Imamovic A."/>
            <person name="Ireland A."/>
            <person name="Larimer J."/>
            <person name="McCowan C."/>
            <person name="Murphy C."/>
            <person name="Pearson M."/>
            <person name="Poon T.W."/>
            <person name="Priest M."/>
            <person name="Roberts A."/>
            <person name="Saif S."/>
            <person name="Shea T."/>
            <person name="Sisk P."/>
            <person name="Sykes S."/>
            <person name="Wortman J."/>
            <person name="Nusbaum C."/>
            <person name="Birren B."/>
        </authorList>
    </citation>
    <scope>NUCLEOTIDE SEQUENCE [LARGE SCALE GENOMIC DNA]</scope>
    <source>
        <strain evidence="6 7">CBS 110553</strain>
    </source>
</reference>
<gene>
    <name evidence="6" type="ORF">A1O5_04470</name>
</gene>
<evidence type="ECO:0000313" key="6">
    <source>
        <dbReference type="EMBL" id="EXJ71968.1"/>
    </source>
</evidence>
<dbReference type="Pfam" id="PF01753">
    <property type="entry name" value="zf-MYND"/>
    <property type="match status" value="1"/>
</dbReference>
<dbReference type="SUPFAM" id="SSF144232">
    <property type="entry name" value="HIT/MYND zinc finger-like"/>
    <property type="match status" value="1"/>
</dbReference>
<feature type="domain" description="MYND-type" evidence="5">
    <location>
        <begin position="12"/>
        <end position="48"/>
    </location>
</feature>
<dbReference type="OrthoDB" id="437457at2759"/>
<evidence type="ECO:0000256" key="4">
    <source>
        <dbReference type="PROSITE-ProRule" id="PRU00134"/>
    </source>
</evidence>
<keyword evidence="2 4" id="KW-0863">Zinc-finger</keyword>
<evidence type="ECO:0000313" key="7">
    <source>
        <dbReference type="Proteomes" id="UP000019471"/>
    </source>
</evidence>
<dbReference type="eggNOG" id="ENOG502SQ86">
    <property type="taxonomic scope" value="Eukaryota"/>
</dbReference>
<name>W9WVL1_9EURO</name>
<dbReference type="Proteomes" id="UP000019471">
    <property type="component" value="Unassembled WGS sequence"/>
</dbReference>
<keyword evidence="7" id="KW-1185">Reference proteome</keyword>
<accession>W9WVL1</accession>
<comment type="caution">
    <text evidence="6">The sequence shown here is derived from an EMBL/GenBank/DDBJ whole genome shotgun (WGS) entry which is preliminary data.</text>
</comment>
<dbReference type="PROSITE" id="PS01360">
    <property type="entry name" value="ZF_MYND_1"/>
    <property type="match status" value="1"/>
</dbReference>
<dbReference type="EMBL" id="AMGX01000006">
    <property type="protein sequence ID" value="EXJ71968.1"/>
    <property type="molecule type" value="Genomic_DNA"/>
</dbReference>
<evidence type="ECO:0000256" key="1">
    <source>
        <dbReference type="ARBA" id="ARBA00022723"/>
    </source>
</evidence>
<dbReference type="STRING" id="1182543.W9WVL1"/>
<dbReference type="AlphaFoldDB" id="W9WVL1"/>
<dbReference type="Gene3D" id="6.10.140.2220">
    <property type="match status" value="1"/>
</dbReference>
<evidence type="ECO:0000256" key="3">
    <source>
        <dbReference type="ARBA" id="ARBA00022833"/>
    </source>
</evidence>
<dbReference type="GO" id="GO:0008270">
    <property type="term" value="F:zinc ion binding"/>
    <property type="evidence" value="ECO:0007669"/>
    <property type="project" value="UniProtKB-KW"/>
</dbReference>
<proteinExistence type="predicted"/>
<protein>
    <recommendedName>
        <fullName evidence="5">MYND-type domain-containing protein</fullName>
    </recommendedName>
</protein>
<keyword evidence="1" id="KW-0479">Metal-binding</keyword>
<evidence type="ECO:0000256" key="2">
    <source>
        <dbReference type="ARBA" id="ARBA00022771"/>
    </source>
</evidence>
<dbReference type="RefSeq" id="XP_007743266.1">
    <property type="nucleotide sequence ID" value="XM_007745076.1"/>
</dbReference>
<organism evidence="6 7">
    <name type="scientific">Cladophialophora psammophila CBS 110553</name>
    <dbReference type="NCBI Taxonomy" id="1182543"/>
    <lineage>
        <taxon>Eukaryota</taxon>
        <taxon>Fungi</taxon>
        <taxon>Dikarya</taxon>
        <taxon>Ascomycota</taxon>
        <taxon>Pezizomycotina</taxon>
        <taxon>Eurotiomycetes</taxon>
        <taxon>Chaetothyriomycetidae</taxon>
        <taxon>Chaetothyriales</taxon>
        <taxon>Herpotrichiellaceae</taxon>
        <taxon>Cladophialophora</taxon>
    </lineage>
</organism>
<keyword evidence="3" id="KW-0862">Zinc</keyword>
<dbReference type="InterPro" id="IPR002893">
    <property type="entry name" value="Znf_MYND"/>
</dbReference>
<dbReference type="HOGENOM" id="CLU_1408606_0_0_1"/>
<dbReference type="GeneID" id="19189193"/>
<evidence type="ECO:0000259" key="5">
    <source>
        <dbReference type="PROSITE" id="PS50865"/>
    </source>
</evidence>
<sequence length="193" mass="21742">MDARPLALEDACIMCPRRGSKVCPNCKDARYCSKDCQKLDWKNHKIICPSFQEPKPNVTDPNGRIDGIIIECLPEFGLVNFRRALFFPGGDQPPKGPILVVRGFIDQVGNDHIQDADMRDSRTAADFFSSAHREGLSDPILEKKRFQAIFIGSREDVARYRLPTKYFEAVSMAAIPSSNQRAAALSTSWEFQF</sequence>